<name>A0AA41YBL9_9BACT</name>
<evidence type="ECO:0000313" key="2">
    <source>
        <dbReference type="Proteomes" id="UP001163821"/>
    </source>
</evidence>
<keyword evidence="2" id="KW-1185">Reference proteome</keyword>
<dbReference type="Proteomes" id="UP001163821">
    <property type="component" value="Unassembled WGS sequence"/>
</dbReference>
<organism evidence="1 2">
    <name type="scientific">Gaoshiqia sediminis</name>
    <dbReference type="NCBI Taxonomy" id="2986998"/>
    <lineage>
        <taxon>Bacteria</taxon>
        <taxon>Pseudomonadati</taxon>
        <taxon>Bacteroidota</taxon>
        <taxon>Bacteroidia</taxon>
        <taxon>Marinilabiliales</taxon>
        <taxon>Prolixibacteraceae</taxon>
        <taxon>Gaoshiqia</taxon>
    </lineage>
</organism>
<dbReference type="AlphaFoldDB" id="A0AA41YBL9"/>
<dbReference type="EMBL" id="JAPAAF010000051">
    <property type="protein sequence ID" value="MCW0484783.1"/>
    <property type="molecule type" value="Genomic_DNA"/>
</dbReference>
<evidence type="ECO:0000313" key="1">
    <source>
        <dbReference type="EMBL" id="MCW0484783.1"/>
    </source>
</evidence>
<comment type="caution">
    <text evidence="1">The sequence shown here is derived from an EMBL/GenBank/DDBJ whole genome shotgun (WGS) entry which is preliminary data.</text>
</comment>
<proteinExistence type="predicted"/>
<gene>
    <name evidence="1" type="ORF">N2K84_18775</name>
</gene>
<reference evidence="1" key="1">
    <citation type="submission" date="2022-10" db="EMBL/GenBank/DDBJ databases">
        <title>Gaoshiqiia sediminis gen. nov., sp. nov., isolated from coastal sediment.</title>
        <authorList>
            <person name="Yu W.X."/>
            <person name="Mu D.S."/>
            <person name="Du J.Z."/>
            <person name="Liang Y.Q."/>
        </authorList>
    </citation>
    <scope>NUCLEOTIDE SEQUENCE</scope>
    <source>
        <strain evidence="1">A06</strain>
    </source>
</reference>
<sequence length="279" mass="31072">MIRMGILSANKNGADSAPTIGKFKELSITHQSLSPESLTGDQTINTATEIANTTDGLYIELPHPDMNLIRQAIRRSNHLFLKAPPMLSTHEIEALISLENEAGCISQIFIPHLFRSKNLKLVGQLETPALFNFRLAPIPAMDSRELLMHNLLCLVVLEKSSFRKAEVIVLDGRSQVSVLDVRLSFSSGTIAHISFTNQFKANQSVLEIFQKNKPMHVCQLPPLNRPELAASEKNALRQFILAVNRKPAILVSLNELLQARCIFSEIEEKLTISESTLLE</sequence>
<protein>
    <submittedName>
        <fullName evidence="1">Uncharacterized protein</fullName>
    </submittedName>
</protein>
<dbReference type="RefSeq" id="WP_282593374.1">
    <property type="nucleotide sequence ID" value="NZ_JAPAAF010000051.1"/>
</dbReference>
<accession>A0AA41YBL9</accession>